<evidence type="ECO:0000256" key="4">
    <source>
        <dbReference type="ARBA" id="ARBA00022989"/>
    </source>
</evidence>
<comment type="subcellular location">
    <subcellularLocation>
        <location evidence="1">Cell membrane</location>
        <topology evidence="1">Multi-pass membrane protein</topology>
    </subcellularLocation>
</comment>
<keyword evidence="4 6" id="KW-1133">Transmembrane helix</keyword>
<keyword evidence="5 6" id="KW-0472">Membrane</keyword>
<evidence type="ECO:0000313" key="9">
    <source>
        <dbReference type="Proteomes" id="UP000474758"/>
    </source>
</evidence>
<proteinExistence type="predicted"/>
<dbReference type="PROSITE" id="PS50850">
    <property type="entry name" value="MFS"/>
    <property type="match status" value="1"/>
</dbReference>
<sequence>MRFPPLLLLMAAVTIVGSNSLALSPIALEIGRGFGGAQAQEVLVAASLFGAGTAGAAVGIAPFADRIGLSRALAIALCVLVLGMAGTAAAPTLHVVWMAQAVAGLGSGVALPATYGLAAEIAPKGRESTFLGRVLMGWTLSLVFGASAAALIADVAGWRAVHGVLAGLGLLVLLALAVSPRMGEVRAAQGASPWAGLRVPGIGSALAVAGGYMAAFYGLYAYVAPHLQAGLGWAVWMVGTVPLVYGIGFGLASLGDPWIDRFGARRVAPWVYGVLVLQYLVLATVAGQGWALVAGCLSWGMINHLGLNLIVGRLAGLDPARRGAVLGLNSGVTYLAMFVATPLFGWVEAGWGFSACAVLAAACVLPALGDALRQR</sequence>
<feature type="transmembrane region" description="Helical" evidence="6">
    <location>
        <begin position="233"/>
        <end position="255"/>
    </location>
</feature>
<keyword evidence="2" id="KW-1003">Cell membrane</keyword>
<dbReference type="GO" id="GO:0022857">
    <property type="term" value="F:transmembrane transporter activity"/>
    <property type="evidence" value="ECO:0007669"/>
    <property type="project" value="InterPro"/>
</dbReference>
<reference evidence="8 9" key="1">
    <citation type="submission" date="2020-02" db="EMBL/GenBank/DDBJ databases">
        <title>Rhodobacter translucens sp. nov., a novel bacterium isolated from activated sludge.</title>
        <authorList>
            <person name="Liu J."/>
        </authorList>
    </citation>
    <scope>NUCLEOTIDE SEQUENCE [LARGE SCALE GENOMIC DNA]</scope>
    <source>
        <strain evidence="8 9">HX-7-19</strain>
    </source>
</reference>
<dbReference type="GO" id="GO:0005886">
    <property type="term" value="C:plasma membrane"/>
    <property type="evidence" value="ECO:0007669"/>
    <property type="project" value="UniProtKB-SubCell"/>
</dbReference>
<protein>
    <submittedName>
        <fullName evidence="8">MFS transporter</fullName>
    </submittedName>
</protein>
<evidence type="ECO:0000313" key="8">
    <source>
        <dbReference type="EMBL" id="NGQ92208.1"/>
    </source>
</evidence>
<dbReference type="Proteomes" id="UP000474758">
    <property type="component" value="Unassembled WGS sequence"/>
</dbReference>
<gene>
    <name evidence="8" type="ORF">G5V65_15020</name>
</gene>
<feature type="transmembrane region" description="Helical" evidence="6">
    <location>
        <begin position="350"/>
        <end position="369"/>
    </location>
</feature>
<evidence type="ECO:0000259" key="7">
    <source>
        <dbReference type="PROSITE" id="PS50850"/>
    </source>
</evidence>
<evidence type="ECO:0000256" key="3">
    <source>
        <dbReference type="ARBA" id="ARBA00022692"/>
    </source>
</evidence>
<feature type="transmembrane region" description="Helical" evidence="6">
    <location>
        <begin position="292"/>
        <end position="311"/>
    </location>
</feature>
<dbReference type="SUPFAM" id="SSF103473">
    <property type="entry name" value="MFS general substrate transporter"/>
    <property type="match status" value="1"/>
</dbReference>
<feature type="transmembrane region" description="Helical" evidence="6">
    <location>
        <begin position="267"/>
        <end position="286"/>
    </location>
</feature>
<feature type="transmembrane region" description="Helical" evidence="6">
    <location>
        <begin position="72"/>
        <end position="90"/>
    </location>
</feature>
<accession>A0A6M1TUZ7</accession>
<evidence type="ECO:0000256" key="2">
    <source>
        <dbReference type="ARBA" id="ARBA00022475"/>
    </source>
</evidence>
<feature type="transmembrane region" description="Helical" evidence="6">
    <location>
        <begin position="96"/>
        <end position="118"/>
    </location>
</feature>
<dbReference type="EMBL" id="JAALFE010000015">
    <property type="protein sequence ID" value="NGQ92208.1"/>
    <property type="molecule type" value="Genomic_DNA"/>
</dbReference>
<dbReference type="Gene3D" id="1.20.1250.20">
    <property type="entry name" value="MFS general substrate transporter like domains"/>
    <property type="match status" value="1"/>
</dbReference>
<name>A0A6M1TUZ7_9RHOB</name>
<dbReference type="InterPro" id="IPR050189">
    <property type="entry name" value="MFS_Efflux_Transporters"/>
</dbReference>
<feature type="transmembrane region" description="Helical" evidence="6">
    <location>
        <begin position="323"/>
        <end position="344"/>
    </location>
</feature>
<feature type="transmembrane region" description="Helical" evidence="6">
    <location>
        <begin position="159"/>
        <end position="178"/>
    </location>
</feature>
<comment type="caution">
    <text evidence="8">The sequence shown here is derived from an EMBL/GenBank/DDBJ whole genome shotgun (WGS) entry which is preliminary data.</text>
</comment>
<organism evidence="8 9">
    <name type="scientific">Paragemmobacter kunshanensis</name>
    <dbReference type="NCBI Taxonomy" id="2583234"/>
    <lineage>
        <taxon>Bacteria</taxon>
        <taxon>Pseudomonadati</taxon>
        <taxon>Pseudomonadota</taxon>
        <taxon>Alphaproteobacteria</taxon>
        <taxon>Rhodobacterales</taxon>
        <taxon>Paracoccaceae</taxon>
        <taxon>Paragemmobacter</taxon>
    </lineage>
</organism>
<feature type="transmembrane region" description="Helical" evidence="6">
    <location>
        <begin position="199"/>
        <end position="221"/>
    </location>
</feature>
<evidence type="ECO:0000256" key="6">
    <source>
        <dbReference type="SAM" id="Phobius"/>
    </source>
</evidence>
<dbReference type="PANTHER" id="PTHR43124">
    <property type="entry name" value="PURINE EFFLUX PUMP PBUE"/>
    <property type="match status" value="1"/>
</dbReference>
<feature type="transmembrane region" description="Helical" evidence="6">
    <location>
        <begin position="130"/>
        <end position="153"/>
    </location>
</feature>
<dbReference type="InterPro" id="IPR036259">
    <property type="entry name" value="MFS_trans_sf"/>
</dbReference>
<feature type="transmembrane region" description="Helical" evidence="6">
    <location>
        <begin position="42"/>
        <end position="60"/>
    </location>
</feature>
<keyword evidence="9" id="KW-1185">Reference proteome</keyword>
<dbReference type="PANTHER" id="PTHR43124:SF10">
    <property type="entry name" value="PURINE EFFLUX PUMP PBUE"/>
    <property type="match status" value="1"/>
</dbReference>
<dbReference type="Pfam" id="PF07690">
    <property type="entry name" value="MFS_1"/>
    <property type="match status" value="1"/>
</dbReference>
<dbReference type="AlphaFoldDB" id="A0A6M1TUZ7"/>
<dbReference type="InterPro" id="IPR020846">
    <property type="entry name" value="MFS_dom"/>
</dbReference>
<evidence type="ECO:0000256" key="1">
    <source>
        <dbReference type="ARBA" id="ARBA00004651"/>
    </source>
</evidence>
<feature type="domain" description="Major facilitator superfamily (MFS) profile" evidence="7">
    <location>
        <begin position="5"/>
        <end position="375"/>
    </location>
</feature>
<dbReference type="RefSeq" id="WP_165051625.1">
    <property type="nucleotide sequence ID" value="NZ_JAALFE010000015.1"/>
</dbReference>
<evidence type="ECO:0000256" key="5">
    <source>
        <dbReference type="ARBA" id="ARBA00023136"/>
    </source>
</evidence>
<keyword evidence="3 6" id="KW-0812">Transmembrane</keyword>
<dbReference type="InterPro" id="IPR011701">
    <property type="entry name" value="MFS"/>
</dbReference>